<name>A0AAD6W791_9ROSI</name>
<dbReference type="InterPro" id="IPR052448">
    <property type="entry name" value="DnaJ_C16_autophagy_reg"/>
</dbReference>
<organism evidence="1 2">
    <name type="scientific">Populus alba x Populus x berolinensis</name>
    <dbReference type="NCBI Taxonomy" id="444605"/>
    <lineage>
        <taxon>Eukaryota</taxon>
        <taxon>Viridiplantae</taxon>
        <taxon>Streptophyta</taxon>
        <taxon>Embryophyta</taxon>
        <taxon>Tracheophyta</taxon>
        <taxon>Spermatophyta</taxon>
        <taxon>Magnoliopsida</taxon>
        <taxon>eudicotyledons</taxon>
        <taxon>Gunneridae</taxon>
        <taxon>Pentapetalae</taxon>
        <taxon>rosids</taxon>
        <taxon>fabids</taxon>
        <taxon>Malpighiales</taxon>
        <taxon>Salicaceae</taxon>
        <taxon>Saliceae</taxon>
        <taxon>Populus</taxon>
    </lineage>
</organism>
<dbReference type="PANTHER" id="PTHR44303">
    <property type="entry name" value="DNAJ HOMOLOG SUBFAMILY C MEMBER 16"/>
    <property type="match status" value="1"/>
</dbReference>
<protein>
    <submittedName>
        <fullName evidence="1">Uncharacterized protein</fullName>
    </submittedName>
</protein>
<proteinExistence type="predicted"/>
<keyword evidence="2" id="KW-1185">Reference proteome</keyword>
<dbReference type="PANTHER" id="PTHR44303:SF2">
    <property type="entry name" value="DNAJ HOMOLOG SUBFAMILY C MEMBER 16"/>
    <property type="match status" value="1"/>
</dbReference>
<comment type="caution">
    <text evidence="1">The sequence shown here is derived from an EMBL/GenBank/DDBJ whole genome shotgun (WGS) entry which is preliminary data.</text>
</comment>
<evidence type="ECO:0000313" key="1">
    <source>
        <dbReference type="EMBL" id="KAJ7000624.1"/>
    </source>
</evidence>
<evidence type="ECO:0000313" key="2">
    <source>
        <dbReference type="Proteomes" id="UP001164929"/>
    </source>
</evidence>
<dbReference type="Proteomes" id="UP001164929">
    <property type="component" value="Chromosome 4"/>
</dbReference>
<sequence length="86" mass="9885">MTNPLWKRDYDIFGIDEQSIEMLTRLPSLVALPSGCKTSNCLVRVEGDLSIDAVTNWFATTVLSLPCFLYYSRESLGYSMYFYYFG</sequence>
<dbReference type="EMBL" id="JAQIZT010000004">
    <property type="protein sequence ID" value="KAJ7000624.1"/>
    <property type="molecule type" value="Genomic_DNA"/>
</dbReference>
<gene>
    <name evidence="1" type="ORF">NC653_011169</name>
</gene>
<dbReference type="AlphaFoldDB" id="A0AAD6W791"/>
<accession>A0AAD6W791</accession>
<reference evidence="1 2" key="1">
    <citation type="journal article" date="2023" name="Mol. Ecol. Resour.">
        <title>Chromosome-level genome assembly of a triploid poplar Populus alba 'Berolinensis'.</title>
        <authorList>
            <person name="Chen S."/>
            <person name="Yu Y."/>
            <person name="Wang X."/>
            <person name="Wang S."/>
            <person name="Zhang T."/>
            <person name="Zhou Y."/>
            <person name="He R."/>
            <person name="Meng N."/>
            <person name="Wang Y."/>
            <person name="Liu W."/>
            <person name="Liu Z."/>
            <person name="Liu J."/>
            <person name="Guo Q."/>
            <person name="Huang H."/>
            <person name="Sederoff R.R."/>
            <person name="Wang G."/>
            <person name="Qu G."/>
            <person name="Chen S."/>
        </authorList>
    </citation>
    <scope>NUCLEOTIDE SEQUENCE [LARGE SCALE GENOMIC DNA]</scope>
    <source>
        <strain evidence="1">SC-2020</strain>
    </source>
</reference>